<proteinExistence type="predicted"/>
<sequence length="160" mass="17868">MDSKKTNARLCHIMKWDNFDGYGFDLHAEKSKPGQFIGKVDAKSPAESAGLRQGDRIIEVNGENISNKTHKQVVELIKAVQGETKLLVIDPDEDSPVNNIIPDIAKNATDKSSKESNENGTLNLNMTAAELRAKLAARKKFDPKKETMDFKKKFDIIQKL</sequence>
<dbReference type="InterPro" id="IPR001478">
    <property type="entry name" value="PDZ"/>
</dbReference>
<reference evidence="4" key="1">
    <citation type="submission" date="2025-08" db="UniProtKB">
        <authorList>
            <consortium name="RefSeq"/>
        </authorList>
    </citation>
    <scope>IDENTIFICATION</scope>
    <source>
        <tissue evidence="4">Whole Larva</tissue>
    </source>
</reference>
<dbReference type="Gene3D" id="2.30.42.10">
    <property type="match status" value="1"/>
</dbReference>
<dbReference type="InterPro" id="IPR036034">
    <property type="entry name" value="PDZ_sf"/>
</dbReference>
<feature type="domain" description="PDZ" evidence="2">
    <location>
        <begin position="10"/>
        <end position="92"/>
    </location>
</feature>
<evidence type="ECO:0000313" key="3">
    <source>
        <dbReference type="Proteomes" id="UP000695000"/>
    </source>
</evidence>
<dbReference type="SMART" id="SM00228">
    <property type="entry name" value="PDZ"/>
    <property type="match status" value="1"/>
</dbReference>
<dbReference type="Pfam" id="PF00595">
    <property type="entry name" value="PDZ"/>
    <property type="match status" value="1"/>
</dbReference>
<dbReference type="PANTHER" id="PTHR14191">
    <property type="entry name" value="PDZ DOMAIN CONTAINING PROTEIN"/>
    <property type="match status" value="1"/>
</dbReference>
<dbReference type="SUPFAM" id="SSF50156">
    <property type="entry name" value="PDZ domain-like"/>
    <property type="match status" value="1"/>
</dbReference>
<evidence type="ECO:0000256" key="1">
    <source>
        <dbReference type="ARBA" id="ARBA00022737"/>
    </source>
</evidence>
<dbReference type="Proteomes" id="UP000695000">
    <property type="component" value="Unplaced"/>
</dbReference>
<dbReference type="GeneID" id="108565861"/>
<dbReference type="RefSeq" id="XP_017781011.1">
    <property type="nucleotide sequence ID" value="XM_017925522.1"/>
</dbReference>
<evidence type="ECO:0000259" key="2">
    <source>
        <dbReference type="PROSITE" id="PS50106"/>
    </source>
</evidence>
<keyword evidence="3" id="KW-1185">Reference proteome</keyword>
<dbReference type="InterPro" id="IPR051067">
    <property type="entry name" value="NHER"/>
</dbReference>
<gene>
    <name evidence="4" type="primary">LOC108565861</name>
</gene>
<organism evidence="3 4">
    <name type="scientific">Nicrophorus vespilloides</name>
    <name type="common">Boreal carrion beetle</name>
    <dbReference type="NCBI Taxonomy" id="110193"/>
    <lineage>
        <taxon>Eukaryota</taxon>
        <taxon>Metazoa</taxon>
        <taxon>Ecdysozoa</taxon>
        <taxon>Arthropoda</taxon>
        <taxon>Hexapoda</taxon>
        <taxon>Insecta</taxon>
        <taxon>Pterygota</taxon>
        <taxon>Neoptera</taxon>
        <taxon>Endopterygota</taxon>
        <taxon>Coleoptera</taxon>
        <taxon>Polyphaga</taxon>
        <taxon>Staphyliniformia</taxon>
        <taxon>Silphidae</taxon>
        <taxon>Nicrophorinae</taxon>
        <taxon>Nicrophorus</taxon>
    </lineage>
</organism>
<protein>
    <submittedName>
        <fullName evidence="4">Na(+)/H(+) exchange regulatory cofactor NHE-RF2</fullName>
    </submittedName>
</protein>
<keyword evidence="1" id="KW-0677">Repeat</keyword>
<dbReference type="CDD" id="cd06768">
    <property type="entry name" value="PDZ_NHERF-like"/>
    <property type="match status" value="1"/>
</dbReference>
<dbReference type="PANTHER" id="PTHR14191:SF28">
    <property type="entry name" value="GH04176P-RELATED"/>
    <property type="match status" value="1"/>
</dbReference>
<accession>A0ABM1N2G1</accession>
<name>A0ABM1N2G1_NICVS</name>
<evidence type="ECO:0000313" key="4">
    <source>
        <dbReference type="RefSeq" id="XP_017781011.1"/>
    </source>
</evidence>
<dbReference type="PROSITE" id="PS50106">
    <property type="entry name" value="PDZ"/>
    <property type="match status" value="1"/>
</dbReference>